<dbReference type="EMBL" id="RCMI01000062">
    <property type="protein sequence ID" value="KAG2938670.1"/>
    <property type="molecule type" value="Genomic_DNA"/>
</dbReference>
<comment type="caution">
    <text evidence="6">The sequence shown here is derived from an EMBL/GenBank/DDBJ whole genome shotgun (WGS) entry which is preliminary data.</text>
</comment>
<dbReference type="Proteomes" id="UP000697107">
    <property type="component" value="Unassembled WGS sequence"/>
</dbReference>
<dbReference type="Proteomes" id="UP000760860">
    <property type="component" value="Unassembled WGS sequence"/>
</dbReference>
<evidence type="ECO:0000313" key="2">
    <source>
        <dbReference type="EMBL" id="KAG2938670.1"/>
    </source>
</evidence>
<dbReference type="PANTHER" id="PTHR11439:SF440">
    <property type="entry name" value="INTEGRASE CATALYTIC DOMAIN-CONTAINING PROTEIN"/>
    <property type="match status" value="1"/>
</dbReference>
<organism evidence="6 7">
    <name type="scientific">Phytophthora cactorum</name>
    <dbReference type="NCBI Taxonomy" id="29920"/>
    <lineage>
        <taxon>Eukaryota</taxon>
        <taxon>Sar</taxon>
        <taxon>Stramenopiles</taxon>
        <taxon>Oomycota</taxon>
        <taxon>Peronosporomycetes</taxon>
        <taxon>Peronosporales</taxon>
        <taxon>Peronosporaceae</taxon>
        <taxon>Phytophthora</taxon>
    </lineage>
</organism>
<evidence type="ECO:0000313" key="7">
    <source>
        <dbReference type="Proteomes" id="UP000251314"/>
    </source>
</evidence>
<dbReference type="Proteomes" id="UP000736787">
    <property type="component" value="Unassembled WGS sequence"/>
</dbReference>
<evidence type="ECO:0008006" key="8">
    <source>
        <dbReference type="Google" id="ProtNLM"/>
    </source>
</evidence>
<evidence type="ECO:0000313" key="3">
    <source>
        <dbReference type="EMBL" id="KAG2953277.1"/>
    </source>
</evidence>
<evidence type="ECO:0000313" key="4">
    <source>
        <dbReference type="EMBL" id="KAG2997124.1"/>
    </source>
</evidence>
<dbReference type="EMBL" id="MJFZ01000085">
    <property type="protein sequence ID" value="RAW38572.1"/>
    <property type="molecule type" value="Genomic_DNA"/>
</dbReference>
<proteinExistence type="predicted"/>
<evidence type="ECO:0000313" key="5">
    <source>
        <dbReference type="EMBL" id="KAG3209009.1"/>
    </source>
</evidence>
<name>A0A329SSK7_9STRA</name>
<dbReference type="EMBL" id="RCMK01000027">
    <property type="protein sequence ID" value="KAG2953277.1"/>
    <property type="molecule type" value="Genomic_DNA"/>
</dbReference>
<reference evidence="1" key="2">
    <citation type="submission" date="2018-10" db="EMBL/GenBank/DDBJ databases">
        <title>Effector identification in a new, highly contiguous assembly of the strawberry crown rot pathogen Phytophthora cactorum.</title>
        <authorList>
            <person name="Armitage A.D."/>
            <person name="Nellist C.F."/>
            <person name="Bates H."/>
            <person name="Vickerstaff R.J."/>
            <person name="Harrison R.J."/>
        </authorList>
    </citation>
    <scope>NUCLEOTIDE SEQUENCE</scope>
    <source>
        <strain evidence="1">15-7</strain>
        <strain evidence="2">4032</strain>
        <strain evidence="3">4040</strain>
        <strain evidence="4">P415</strain>
        <strain evidence="5">P421</strain>
    </source>
</reference>
<dbReference type="EMBL" id="RCMG01000040">
    <property type="protein sequence ID" value="KAG2866454.1"/>
    <property type="molecule type" value="Genomic_DNA"/>
</dbReference>
<dbReference type="VEuPathDB" id="FungiDB:PC110_g5157"/>
<dbReference type="Proteomes" id="UP000735874">
    <property type="component" value="Unassembled WGS sequence"/>
</dbReference>
<keyword evidence="7" id="KW-1185">Reference proteome</keyword>
<dbReference type="Proteomes" id="UP000774804">
    <property type="component" value="Unassembled WGS sequence"/>
</dbReference>
<dbReference type="PANTHER" id="PTHR11439">
    <property type="entry name" value="GAG-POL-RELATED RETROTRANSPOSON"/>
    <property type="match status" value="1"/>
</dbReference>
<dbReference type="Proteomes" id="UP000251314">
    <property type="component" value="Unassembled WGS sequence"/>
</dbReference>
<gene>
    <name evidence="6" type="ORF">PC110_g5157</name>
    <name evidence="1" type="ORF">PC113_g2879</name>
    <name evidence="2" type="ORF">PC115_g3619</name>
    <name evidence="3" type="ORF">PC117_g2177</name>
    <name evidence="4" type="ORF">PC118_g2116</name>
    <name evidence="5" type="ORF">PC129_g19974</name>
</gene>
<accession>A0A329SSK7</accession>
<sequence>MSECRPRKTPLDQGTILYSRNQDEDEAIDVPYRQAVGALLYLARVTRPDIAFAVNQVAAHASNPSKIHWDSVKNILRYIEGTRHFGLIYKRDESAVPVKLYTDADWANNEEDRRSVSGVLVQVFGNTVSWQTKRQRLVSKSSTIVEYIAADDGVEEALWTRSLLQSLMRVQDLPVIPAMLDNKSTIKRLTNGKSSEAQKSVDCWFFSIRDAVISGALQLTYCPTTIMLADGLTKALGTTSFQELRTAIGIQKLPSSITSVFSNAGGEVLK</sequence>
<dbReference type="EMBL" id="RCML01000029">
    <property type="protein sequence ID" value="KAG2997124.1"/>
    <property type="molecule type" value="Genomic_DNA"/>
</dbReference>
<dbReference type="EMBL" id="RCMV01001351">
    <property type="protein sequence ID" value="KAG3209009.1"/>
    <property type="molecule type" value="Genomic_DNA"/>
</dbReference>
<evidence type="ECO:0000313" key="1">
    <source>
        <dbReference type="EMBL" id="KAG2866454.1"/>
    </source>
</evidence>
<dbReference type="AlphaFoldDB" id="A0A329SSK7"/>
<dbReference type="OrthoDB" id="127986at2759"/>
<dbReference type="CDD" id="cd09272">
    <property type="entry name" value="RNase_HI_RT_Ty1"/>
    <property type="match status" value="1"/>
</dbReference>
<reference evidence="6 7" key="1">
    <citation type="submission" date="2018-01" db="EMBL/GenBank/DDBJ databases">
        <title>Draft genome of the strawberry crown rot pathogen Phytophthora cactorum.</title>
        <authorList>
            <person name="Armitage A.D."/>
            <person name="Lysoe E."/>
            <person name="Nellist C.F."/>
            <person name="Harrison R.J."/>
            <person name="Brurberg M.B."/>
        </authorList>
    </citation>
    <scope>NUCLEOTIDE SEQUENCE [LARGE SCALE GENOMIC DNA]</scope>
    <source>
        <strain evidence="6 7">10300</strain>
    </source>
</reference>
<dbReference type="STRING" id="29920.A0A329SSK7"/>
<protein>
    <recommendedName>
        <fullName evidence="8">Reverse transcriptase Ty1/copia-type domain-containing protein</fullName>
    </recommendedName>
</protein>
<evidence type="ECO:0000313" key="6">
    <source>
        <dbReference type="EMBL" id="RAW38572.1"/>
    </source>
</evidence>